<dbReference type="SUPFAM" id="SSF56935">
    <property type="entry name" value="Porins"/>
    <property type="match status" value="1"/>
</dbReference>
<dbReference type="InterPro" id="IPR037066">
    <property type="entry name" value="Plug_dom_sf"/>
</dbReference>
<evidence type="ECO:0000256" key="6">
    <source>
        <dbReference type="ARBA" id="ARBA00023136"/>
    </source>
</evidence>
<organism evidence="12 13">
    <name type="scientific">Ancylomarina subtilis</name>
    <dbReference type="NCBI Taxonomy" id="1639035"/>
    <lineage>
        <taxon>Bacteria</taxon>
        <taxon>Pseudomonadati</taxon>
        <taxon>Bacteroidota</taxon>
        <taxon>Bacteroidia</taxon>
        <taxon>Marinilabiliales</taxon>
        <taxon>Marinifilaceae</taxon>
        <taxon>Ancylomarina</taxon>
    </lineage>
</organism>
<comment type="similarity">
    <text evidence="8 9">Belongs to the TonB-dependent receptor family.</text>
</comment>
<evidence type="ECO:0000313" key="12">
    <source>
        <dbReference type="EMBL" id="RZT95986.1"/>
    </source>
</evidence>
<comment type="caution">
    <text evidence="12">The sequence shown here is derived from an EMBL/GenBank/DDBJ whole genome shotgun (WGS) entry which is preliminary data.</text>
</comment>
<dbReference type="RefSeq" id="WP_130305904.1">
    <property type="nucleotide sequence ID" value="NZ_SHKN01000001.1"/>
</dbReference>
<dbReference type="PANTHER" id="PTHR30069:SF49">
    <property type="entry name" value="OUTER MEMBRANE PROTEIN C"/>
    <property type="match status" value="1"/>
</dbReference>
<dbReference type="InterPro" id="IPR012910">
    <property type="entry name" value="Plug_dom"/>
</dbReference>
<evidence type="ECO:0000256" key="1">
    <source>
        <dbReference type="ARBA" id="ARBA00004571"/>
    </source>
</evidence>
<sequence length="746" mass="83909">MKNFFIVCLLLIGLQTYAQKSIRLQDKTTGMVITDAHYIYGAQSGVSDEDGLIRIQPDFEANLLISHVNYGKIEINNSSVAEAIRLGVLNLSESYVTLMPATIIARNPSKTEKRTLSVNNSDKLSHDAGEFLSQNAFVGGIRKSGSYGFDPVMRGFKYDQLNIVMDNGLSATAACPNRMDPPTSQIPMAMVDQVEIIRGPHSLRFGSAFGGSIHFKSLPAAFTDKAQVFGRSSAGYETNGDIFRTEALVGLKGKVYNIALLGAYNQGNDYEDGKGNKVPSGFKRRNLGLSSVFKLSDQQSLKVAANNNYAENVDFPALNMDLREDDTWLLNIQHKINFQDSHCTSLSTSFYGSFVDHTMDNLTKELNPRKLNATTGANTRNYGARTEASFEFKTSSLFAGLDFKSEEAEGNRSRAMLMGPMAGETLVDNIWQDSRVQKLGVFGESHFSLNEVYFVASSRLEFNQAESRDKATKFVDTNKDDPSDNINLSLSLGAIYDLSKEVRMGLWIGRAERSGSLTERFINYLAVDRDPYERIGNTRLQPEVNYQLDYNFSWKKKKFELGINLFSSYLSDYISSEIRPDLTPMMATAPGVKQYVNIDKAIMRGFELSWNQNINSYVYHQVNVAYTYGKNKDRNQALPEIPPLDLRYQLGGNFLKDKFNAEFLMRHVIKQNRISSDYGETETPAFSLLDFKSSYQFNDHIQLRAGVRNIFDEAYYEHLNRLVKGSQEPIYTPGRSLYLTFSIDLL</sequence>
<gene>
    <name evidence="12" type="ORF">EV201_0615</name>
</gene>
<evidence type="ECO:0000256" key="9">
    <source>
        <dbReference type="RuleBase" id="RU003357"/>
    </source>
</evidence>
<dbReference type="AlphaFoldDB" id="A0A4Q7VIK2"/>
<dbReference type="Gene3D" id="2.40.170.20">
    <property type="entry name" value="TonB-dependent receptor, beta-barrel domain"/>
    <property type="match status" value="1"/>
</dbReference>
<dbReference type="OrthoDB" id="9759247at2"/>
<evidence type="ECO:0000259" key="10">
    <source>
        <dbReference type="Pfam" id="PF00593"/>
    </source>
</evidence>
<dbReference type="EMBL" id="SHKN01000001">
    <property type="protein sequence ID" value="RZT95986.1"/>
    <property type="molecule type" value="Genomic_DNA"/>
</dbReference>
<comment type="subcellular location">
    <subcellularLocation>
        <location evidence="1 8">Cell outer membrane</location>
        <topology evidence="1 8">Multi-pass membrane protein</topology>
    </subcellularLocation>
</comment>
<keyword evidence="2 8" id="KW-0813">Transport</keyword>
<dbReference type="InterPro" id="IPR000531">
    <property type="entry name" value="Beta-barrel_TonB"/>
</dbReference>
<evidence type="ECO:0000256" key="2">
    <source>
        <dbReference type="ARBA" id="ARBA00022448"/>
    </source>
</evidence>
<keyword evidence="7 8" id="KW-0998">Cell outer membrane</keyword>
<dbReference type="InterPro" id="IPR039426">
    <property type="entry name" value="TonB-dep_rcpt-like"/>
</dbReference>
<dbReference type="InterPro" id="IPR036942">
    <property type="entry name" value="Beta-barrel_TonB_sf"/>
</dbReference>
<feature type="domain" description="TonB-dependent receptor plug" evidence="11">
    <location>
        <begin position="132"/>
        <end position="211"/>
    </location>
</feature>
<keyword evidence="5 9" id="KW-0798">TonB box</keyword>
<proteinExistence type="inferred from homology"/>
<keyword evidence="4 8" id="KW-0812">Transmembrane</keyword>
<dbReference type="PANTHER" id="PTHR30069">
    <property type="entry name" value="TONB-DEPENDENT OUTER MEMBRANE RECEPTOR"/>
    <property type="match status" value="1"/>
</dbReference>
<feature type="domain" description="TonB-dependent receptor-like beta-barrel" evidence="10">
    <location>
        <begin position="272"/>
        <end position="710"/>
    </location>
</feature>
<dbReference type="Gene3D" id="2.170.130.10">
    <property type="entry name" value="TonB-dependent receptor, plug domain"/>
    <property type="match status" value="1"/>
</dbReference>
<evidence type="ECO:0000256" key="4">
    <source>
        <dbReference type="ARBA" id="ARBA00022692"/>
    </source>
</evidence>
<keyword evidence="6 8" id="KW-0472">Membrane</keyword>
<evidence type="ECO:0000259" key="11">
    <source>
        <dbReference type="Pfam" id="PF07715"/>
    </source>
</evidence>
<dbReference type="GO" id="GO:0044718">
    <property type="term" value="P:siderophore transmembrane transport"/>
    <property type="evidence" value="ECO:0007669"/>
    <property type="project" value="TreeGrafter"/>
</dbReference>
<evidence type="ECO:0000313" key="13">
    <source>
        <dbReference type="Proteomes" id="UP000293562"/>
    </source>
</evidence>
<dbReference type="GO" id="GO:0015344">
    <property type="term" value="F:siderophore uptake transmembrane transporter activity"/>
    <property type="evidence" value="ECO:0007669"/>
    <property type="project" value="TreeGrafter"/>
</dbReference>
<dbReference type="Proteomes" id="UP000293562">
    <property type="component" value="Unassembled WGS sequence"/>
</dbReference>
<dbReference type="Pfam" id="PF00593">
    <property type="entry name" value="TonB_dep_Rec_b-barrel"/>
    <property type="match status" value="1"/>
</dbReference>
<name>A0A4Q7VIK2_9BACT</name>
<evidence type="ECO:0000256" key="3">
    <source>
        <dbReference type="ARBA" id="ARBA00022452"/>
    </source>
</evidence>
<dbReference type="GO" id="GO:0009279">
    <property type="term" value="C:cell outer membrane"/>
    <property type="evidence" value="ECO:0007669"/>
    <property type="project" value="UniProtKB-SubCell"/>
</dbReference>
<accession>A0A4Q7VIK2</accession>
<protein>
    <submittedName>
        <fullName evidence="12">Iron complex outermembrane receptor protein</fullName>
    </submittedName>
</protein>
<reference evidence="12 13" key="1">
    <citation type="submission" date="2019-02" db="EMBL/GenBank/DDBJ databases">
        <title>Genomic Encyclopedia of Type Strains, Phase IV (KMG-IV): sequencing the most valuable type-strain genomes for metagenomic binning, comparative biology and taxonomic classification.</title>
        <authorList>
            <person name="Goeker M."/>
        </authorList>
    </citation>
    <scope>NUCLEOTIDE SEQUENCE [LARGE SCALE GENOMIC DNA]</scope>
    <source>
        <strain evidence="12 13">DSM 28825</strain>
    </source>
</reference>
<keyword evidence="12" id="KW-0675">Receptor</keyword>
<keyword evidence="13" id="KW-1185">Reference proteome</keyword>
<dbReference type="PROSITE" id="PS52016">
    <property type="entry name" value="TONB_DEPENDENT_REC_3"/>
    <property type="match status" value="1"/>
</dbReference>
<evidence type="ECO:0000256" key="7">
    <source>
        <dbReference type="ARBA" id="ARBA00023237"/>
    </source>
</evidence>
<dbReference type="Pfam" id="PF07715">
    <property type="entry name" value="Plug"/>
    <property type="match status" value="1"/>
</dbReference>
<keyword evidence="3 8" id="KW-1134">Transmembrane beta strand</keyword>
<evidence type="ECO:0000256" key="8">
    <source>
        <dbReference type="PROSITE-ProRule" id="PRU01360"/>
    </source>
</evidence>
<evidence type="ECO:0000256" key="5">
    <source>
        <dbReference type="ARBA" id="ARBA00023077"/>
    </source>
</evidence>